<dbReference type="AlphaFoldDB" id="A0AAE3ZY09"/>
<dbReference type="Proteomes" id="UP001183629">
    <property type="component" value="Unassembled WGS sequence"/>
</dbReference>
<dbReference type="PRINTS" id="PR00040">
    <property type="entry name" value="HTHMERR"/>
</dbReference>
<protein>
    <submittedName>
        <fullName evidence="3">DNA-binding transcriptional MerR regulator</fullName>
    </submittedName>
</protein>
<gene>
    <name evidence="3" type="ORF">J2S44_008226</name>
</gene>
<organism evidence="3 4">
    <name type="scientific">Catenuloplanes niger</name>
    <dbReference type="NCBI Taxonomy" id="587534"/>
    <lineage>
        <taxon>Bacteria</taxon>
        <taxon>Bacillati</taxon>
        <taxon>Actinomycetota</taxon>
        <taxon>Actinomycetes</taxon>
        <taxon>Micromonosporales</taxon>
        <taxon>Micromonosporaceae</taxon>
        <taxon>Catenuloplanes</taxon>
    </lineage>
</organism>
<dbReference type="Pfam" id="PF13411">
    <property type="entry name" value="MerR_1"/>
    <property type="match status" value="1"/>
</dbReference>
<evidence type="ECO:0000259" key="2">
    <source>
        <dbReference type="PROSITE" id="PS50937"/>
    </source>
</evidence>
<dbReference type="InterPro" id="IPR009061">
    <property type="entry name" value="DNA-bd_dom_put_sf"/>
</dbReference>
<keyword evidence="4" id="KW-1185">Reference proteome</keyword>
<dbReference type="InterPro" id="IPR000551">
    <property type="entry name" value="MerR-type_HTH_dom"/>
</dbReference>
<evidence type="ECO:0000313" key="3">
    <source>
        <dbReference type="EMBL" id="MDR7327976.1"/>
    </source>
</evidence>
<evidence type="ECO:0000313" key="4">
    <source>
        <dbReference type="Proteomes" id="UP001183629"/>
    </source>
</evidence>
<comment type="caution">
    <text evidence="3">The sequence shown here is derived from an EMBL/GenBank/DDBJ whole genome shotgun (WGS) entry which is preliminary data.</text>
</comment>
<dbReference type="RefSeq" id="WP_310428768.1">
    <property type="nucleotide sequence ID" value="NZ_JAVDYC010000001.1"/>
</dbReference>
<dbReference type="SUPFAM" id="SSF46955">
    <property type="entry name" value="Putative DNA-binding domain"/>
    <property type="match status" value="1"/>
</dbReference>
<dbReference type="InterPro" id="IPR047057">
    <property type="entry name" value="MerR_fam"/>
</dbReference>
<name>A0AAE3ZY09_9ACTN</name>
<dbReference type="EMBL" id="JAVDYC010000001">
    <property type="protein sequence ID" value="MDR7327976.1"/>
    <property type="molecule type" value="Genomic_DNA"/>
</dbReference>
<dbReference type="Gene3D" id="1.10.1660.10">
    <property type="match status" value="1"/>
</dbReference>
<dbReference type="GO" id="GO:0003677">
    <property type="term" value="F:DNA binding"/>
    <property type="evidence" value="ECO:0007669"/>
    <property type="project" value="UniProtKB-KW"/>
</dbReference>
<reference evidence="3 4" key="1">
    <citation type="submission" date="2023-07" db="EMBL/GenBank/DDBJ databases">
        <title>Sequencing the genomes of 1000 actinobacteria strains.</title>
        <authorList>
            <person name="Klenk H.-P."/>
        </authorList>
    </citation>
    <scope>NUCLEOTIDE SEQUENCE [LARGE SCALE GENOMIC DNA]</scope>
    <source>
        <strain evidence="3 4">DSM 44711</strain>
    </source>
</reference>
<dbReference type="PANTHER" id="PTHR30204">
    <property type="entry name" value="REDOX-CYCLING DRUG-SENSING TRANSCRIPTIONAL ACTIVATOR SOXR"/>
    <property type="match status" value="1"/>
</dbReference>
<evidence type="ECO:0000256" key="1">
    <source>
        <dbReference type="ARBA" id="ARBA00023125"/>
    </source>
</evidence>
<accession>A0AAE3ZY09</accession>
<proteinExistence type="predicted"/>
<dbReference type="PANTHER" id="PTHR30204:SF93">
    <property type="entry name" value="HTH MERR-TYPE DOMAIN-CONTAINING PROTEIN"/>
    <property type="match status" value="1"/>
</dbReference>
<feature type="domain" description="HTH merR-type" evidence="2">
    <location>
        <begin position="5"/>
        <end position="74"/>
    </location>
</feature>
<dbReference type="GO" id="GO:0003700">
    <property type="term" value="F:DNA-binding transcription factor activity"/>
    <property type="evidence" value="ECO:0007669"/>
    <property type="project" value="InterPro"/>
</dbReference>
<keyword evidence="1 3" id="KW-0238">DNA-binding</keyword>
<dbReference type="CDD" id="cd00592">
    <property type="entry name" value="HTH_MerR-like"/>
    <property type="match status" value="1"/>
</dbReference>
<sequence length="298" mass="32686">MTDELYTIGQLARRTGLPVRTIRFWSDSDLLPPTTRSAGGYRLYDAAAVARLELVRTLRELGLGLDVVQQVLARQRTVADVAAAHVRALDAEIQLLRVRRAVLASVAARNSTTEEMRLMHKLAQLSARERQELIDEYVDATFGGVDPQSPGYGIAAGMRQLSLPDDPTPAQVDAWVELAELVTDADFRARTRQMAVAGETSQARLTAAYDFNAVQEKAGGALAGGVAPDSARGQEIARELVGDLGTEERRRLADEMAIFTDLRVERYWTLLGTINGWEPFTPKVPAFLWLIDALRAGA</sequence>
<dbReference type="SMART" id="SM00422">
    <property type="entry name" value="HTH_MERR"/>
    <property type="match status" value="1"/>
</dbReference>
<dbReference type="PROSITE" id="PS50937">
    <property type="entry name" value="HTH_MERR_2"/>
    <property type="match status" value="1"/>
</dbReference>